<proteinExistence type="predicted"/>
<reference evidence="4 5" key="1">
    <citation type="journal article" date="2018" name="IMA Fungus">
        <title>IMA Genome-F 10: Nine draft genome sequences of Claviceps purpurea s.lat., including C. arundinis, C. humidiphila, and C. cf. spartinae, pseudomolecules for the pitch canker pathogen Fusarium circinatum, draft genome of Davidsoniella eucalypti, Grosmannia galeiformis, Quambalaria eucalypti, and Teratosphaeria destructans.</title>
        <authorList>
            <person name="Wingfield B.D."/>
            <person name="Liu M."/>
            <person name="Nguyen H.D."/>
            <person name="Lane F.A."/>
            <person name="Morgan S.W."/>
            <person name="De Vos L."/>
            <person name="Wilken P.M."/>
            <person name="Duong T.A."/>
            <person name="Aylward J."/>
            <person name="Coetzee M.P."/>
            <person name="Dadej K."/>
            <person name="De Beer Z.W."/>
            <person name="Findlay W."/>
            <person name="Havenga M."/>
            <person name="Kolarik M."/>
            <person name="Menzies J.G."/>
            <person name="Naidoo K."/>
            <person name="Pochopski O."/>
            <person name="Shoukouhi P."/>
            <person name="Santana Q.C."/>
            <person name="Seifert K.A."/>
            <person name="Soal N."/>
            <person name="Steenkamp E.T."/>
            <person name="Tatham C.T."/>
            <person name="van der Nest M.A."/>
            <person name="Wingfield M.J."/>
        </authorList>
    </citation>
    <scope>NUCLEOTIDE SEQUENCE [LARGE SCALE GENOMIC DNA]</scope>
    <source>
        <strain evidence="4">CMW44962</strain>
    </source>
</reference>
<gene>
    <name evidence="4" type="ORF">Tdes44962_MAKER05481</name>
</gene>
<feature type="region of interest" description="Disordered" evidence="2">
    <location>
        <begin position="403"/>
        <end position="473"/>
    </location>
</feature>
<comment type="caution">
    <text evidence="4">The sequence shown here is derived from an EMBL/GenBank/DDBJ whole genome shotgun (WGS) entry which is preliminary data.</text>
</comment>
<dbReference type="EMBL" id="RIBY02002378">
    <property type="protein sequence ID" value="KAH9817771.1"/>
    <property type="molecule type" value="Genomic_DNA"/>
</dbReference>
<feature type="domain" description="Yeast cell wall synthesis Kre9/Knh1-like N-terminal" evidence="3">
    <location>
        <begin position="95"/>
        <end position="175"/>
    </location>
</feature>
<evidence type="ECO:0000313" key="4">
    <source>
        <dbReference type="EMBL" id="KAH9817771.1"/>
    </source>
</evidence>
<feature type="domain" description="Yeast cell wall synthesis Kre9/Knh1-like N-terminal" evidence="3">
    <location>
        <begin position="301"/>
        <end position="386"/>
    </location>
</feature>
<evidence type="ECO:0000256" key="1">
    <source>
        <dbReference type="ARBA" id="ARBA00022729"/>
    </source>
</evidence>
<dbReference type="PANTHER" id="PTHR40633">
    <property type="entry name" value="MATRIX PROTEIN, PUTATIVE (AFU_ORTHOLOGUE AFUA_8G05410)-RELATED"/>
    <property type="match status" value="1"/>
</dbReference>
<dbReference type="OrthoDB" id="2260257at2759"/>
<dbReference type="AlphaFoldDB" id="A0A9W7SJU5"/>
<dbReference type="PANTHER" id="PTHR40633:SF5">
    <property type="entry name" value="ANCHORED PROTEIN, PUTATIVE (AFU_ORTHOLOGUE AFUA_8G04370)-RELATED"/>
    <property type="match status" value="1"/>
</dbReference>
<protein>
    <submittedName>
        <fullName evidence="4">GPI anchored protein</fullName>
    </submittedName>
</protein>
<name>A0A9W7SJU5_9PEZI</name>
<evidence type="ECO:0000259" key="3">
    <source>
        <dbReference type="Pfam" id="PF10342"/>
    </source>
</evidence>
<sequence>GIQSLARPPRARGVSIQLFRLYNNRLSLSSTRSASTLVHLANSTSTPNTGQRSTIFQGVLLVIARKMFSKSLILGAFAALAAAQSTSVTFTSVPDSITVGQSVPLKYTTKDASSPVTITLRKGDSNNLQTVSTLTTDSTGGSYDWTPETSLESGSNYALQITQGSETNYYGPFSITGGQNKASSSSASPESYDSGAASANTTSPTTVPPAAGTGNPVSHNNTMSTSTLPSATHTGIVYTSAGSTKSGATPTSSTVATGAASVNAGSAALSFLFANMHFTRSLLALLSATLAFAADNAFIIPTSGLSATAGQPLALSWTPSTQGTVSLILRSGASSDLAAGTTIASSIANSGNYTWNVPTTIERGSDYTIEIVDDSDPSNTNYTPYFVLESSVTTAVSTSEVTLGAPSSTISTSTASPTSSESTTGAAAATTGSASSASHSSSGSSTMATTTSGSTTRASSASTSVATPTGSSGADRLSVAAAGLFGIGALAAFVL</sequence>
<dbReference type="InterPro" id="IPR052982">
    <property type="entry name" value="SRP1/TIP1-like"/>
</dbReference>
<evidence type="ECO:0000256" key="2">
    <source>
        <dbReference type="SAM" id="MobiDB-lite"/>
    </source>
</evidence>
<keyword evidence="1" id="KW-0732">Signal</keyword>
<dbReference type="Pfam" id="PF10342">
    <property type="entry name" value="Kre9_KNH"/>
    <property type="match status" value="2"/>
</dbReference>
<reference evidence="4 5" key="2">
    <citation type="journal article" date="2021" name="Curr. Genet.">
        <title>Genetic response to nitrogen starvation in the aggressive Eucalyptus foliar pathogen Teratosphaeria destructans.</title>
        <authorList>
            <person name="Havenga M."/>
            <person name="Wingfield B.D."/>
            <person name="Wingfield M.J."/>
            <person name="Dreyer L.L."/>
            <person name="Roets F."/>
            <person name="Aylward J."/>
        </authorList>
    </citation>
    <scope>NUCLEOTIDE SEQUENCE [LARGE SCALE GENOMIC DNA]</scope>
    <source>
        <strain evidence="4">CMW44962</strain>
    </source>
</reference>
<feature type="region of interest" description="Disordered" evidence="2">
    <location>
        <begin position="178"/>
        <end position="229"/>
    </location>
</feature>
<feature type="compositionally biased region" description="Low complexity" evidence="2">
    <location>
        <begin position="182"/>
        <end position="196"/>
    </location>
</feature>
<feature type="non-terminal residue" evidence="4">
    <location>
        <position position="1"/>
    </location>
</feature>
<dbReference type="Proteomes" id="UP001138500">
    <property type="component" value="Unassembled WGS sequence"/>
</dbReference>
<organism evidence="4 5">
    <name type="scientific">Teratosphaeria destructans</name>
    <dbReference type="NCBI Taxonomy" id="418781"/>
    <lineage>
        <taxon>Eukaryota</taxon>
        <taxon>Fungi</taxon>
        <taxon>Dikarya</taxon>
        <taxon>Ascomycota</taxon>
        <taxon>Pezizomycotina</taxon>
        <taxon>Dothideomycetes</taxon>
        <taxon>Dothideomycetidae</taxon>
        <taxon>Mycosphaerellales</taxon>
        <taxon>Teratosphaeriaceae</taxon>
        <taxon>Teratosphaeria</taxon>
    </lineage>
</organism>
<accession>A0A9W7SJU5</accession>
<keyword evidence="5" id="KW-1185">Reference proteome</keyword>
<feature type="compositionally biased region" description="Polar residues" evidence="2">
    <location>
        <begin position="215"/>
        <end position="229"/>
    </location>
</feature>
<evidence type="ECO:0000313" key="5">
    <source>
        <dbReference type="Proteomes" id="UP001138500"/>
    </source>
</evidence>
<dbReference type="InterPro" id="IPR018466">
    <property type="entry name" value="Kre9/Knh1-like_N"/>
</dbReference>